<dbReference type="GO" id="GO:0046872">
    <property type="term" value="F:metal ion binding"/>
    <property type="evidence" value="ECO:0007669"/>
    <property type="project" value="UniProtKB-KW"/>
</dbReference>
<keyword evidence="5 7" id="KW-0411">Iron-sulfur</keyword>
<dbReference type="InterPro" id="IPR036249">
    <property type="entry name" value="Thioredoxin-like_sf"/>
</dbReference>
<dbReference type="InterPro" id="IPR041921">
    <property type="entry name" value="NuoE_N"/>
</dbReference>
<evidence type="ECO:0000313" key="8">
    <source>
        <dbReference type="EMBL" id="QGG48430.1"/>
    </source>
</evidence>
<evidence type="ECO:0000256" key="4">
    <source>
        <dbReference type="ARBA" id="ARBA00023004"/>
    </source>
</evidence>
<evidence type="ECO:0000313" key="9">
    <source>
        <dbReference type="Proteomes" id="UP000366051"/>
    </source>
</evidence>
<feature type="binding site" evidence="7">
    <location>
        <position position="125"/>
    </location>
    <ligand>
        <name>[2Fe-2S] cluster</name>
        <dbReference type="ChEBI" id="CHEBI:190135"/>
    </ligand>
</feature>
<dbReference type="KEGG" id="hcv:FTV88_2332"/>
<dbReference type="Proteomes" id="UP000366051">
    <property type="component" value="Chromosome"/>
</dbReference>
<evidence type="ECO:0000256" key="7">
    <source>
        <dbReference type="PIRSR" id="PIRSR000216-1"/>
    </source>
</evidence>
<comment type="similarity">
    <text evidence="1">Belongs to the complex I 24 kDa subunit family.</text>
</comment>
<dbReference type="InterPro" id="IPR002023">
    <property type="entry name" value="NuoE-like"/>
</dbReference>
<feature type="binding site" evidence="7">
    <location>
        <position position="89"/>
    </location>
    <ligand>
        <name>[2Fe-2S] cluster</name>
        <dbReference type="ChEBI" id="CHEBI:190135"/>
    </ligand>
</feature>
<evidence type="ECO:0000256" key="2">
    <source>
        <dbReference type="ARBA" id="ARBA00022714"/>
    </source>
</evidence>
<evidence type="ECO:0000256" key="6">
    <source>
        <dbReference type="ARBA" id="ARBA00034078"/>
    </source>
</evidence>
<dbReference type="GO" id="GO:0051537">
    <property type="term" value="F:2 iron, 2 sulfur cluster binding"/>
    <property type="evidence" value="ECO:0007669"/>
    <property type="project" value="UniProtKB-KW"/>
</dbReference>
<dbReference type="PIRSF" id="PIRSF000216">
    <property type="entry name" value="NADH_DH_24kDa"/>
    <property type="match status" value="1"/>
</dbReference>
<dbReference type="PANTHER" id="PTHR43342">
    <property type="entry name" value="NADH-QUINONE OXIDOREDUCTASE, E SUBUNIT"/>
    <property type="match status" value="1"/>
</dbReference>
<dbReference type="SUPFAM" id="SSF52833">
    <property type="entry name" value="Thioredoxin-like"/>
    <property type="match status" value="1"/>
</dbReference>
<dbReference type="InterPro" id="IPR028431">
    <property type="entry name" value="NADP_DH_HndA-like"/>
</dbReference>
<evidence type="ECO:0000256" key="1">
    <source>
        <dbReference type="ARBA" id="ARBA00010643"/>
    </source>
</evidence>
<accession>A0A5Q2N856</accession>
<dbReference type="Gene3D" id="1.10.10.1590">
    <property type="entry name" value="NADH-quinone oxidoreductase subunit E"/>
    <property type="match status" value="1"/>
</dbReference>
<evidence type="ECO:0000256" key="5">
    <source>
        <dbReference type="ARBA" id="ARBA00023014"/>
    </source>
</evidence>
<dbReference type="GO" id="GO:0016491">
    <property type="term" value="F:oxidoreductase activity"/>
    <property type="evidence" value="ECO:0007669"/>
    <property type="project" value="InterPro"/>
</dbReference>
<feature type="binding site" evidence="7">
    <location>
        <position position="129"/>
    </location>
    <ligand>
        <name>[2Fe-2S] cluster</name>
        <dbReference type="ChEBI" id="CHEBI:190135"/>
    </ligand>
</feature>
<feature type="binding site" evidence="7">
    <location>
        <position position="84"/>
    </location>
    <ligand>
        <name>[2Fe-2S] cluster</name>
        <dbReference type="ChEBI" id="CHEBI:190135"/>
    </ligand>
</feature>
<keyword evidence="3 7" id="KW-0479">Metal-binding</keyword>
<proteinExistence type="inferred from homology"/>
<dbReference type="InterPro" id="IPR042128">
    <property type="entry name" value="NuoE_dom"/>
</dbReference>
<gene>
    <name evidence="8" type="ORF">FTV88_2332</name>
</gene>
<reference evidence="9" key="1">
    <citation type="submission" date="2019-11" db="EMBL/GenBank/DDBJ databases">
        <title>Genome sequence of Heliorestis convoluta strain HH, an alkaliphilic and minimalistic phototrophic bacterium from a soda lake in Egypt.</title>
        <authorList>
            <person name="Dewey E.D."/>
            <person name="Stokes L.M."/>
            <person name="Burchell B.M."/>
            <person name="Shaffer K.N."/>
            <person name="Huntington A.M."/>
            <person name="Baker J.M."/>
            <person name="Nadendla S."/>
            <person name="Giglio M.G."/>
            <person name="Touchman J.W."/>
            <person name="Blankenship R.E."/>
            <person name="Madigan M.T."/>
            <person name="Sattley W.M."/>
        </authorList>
    </citation>
    <scope>NUCLEOTIDE SEQUENCE [LARGE SCALE GENOMIC DNA]</scope>
    <source>
        <strain evidence="9">HH</strain>
    </source>
</reference>
<dbReference type="RefSeq" id="WP_153725609.1">
    <property type="nucleotide sequence ID" value="NZ_CP045875.1"/>
</dbReference>
<protein>
    <submittedName>
        <fullName evidence="8">NADH-quinone oxidoreductase subunit NuoE</fullName>
    </submittedName>
</protein>
<evidence type="ECO:0000256" key="3">
    <source>
        <dbReference type="ARBA" id="ARBA00022723"/>
    </source>
</evidence>
<dbReference type="AlphaFoldDB" id="A0A5Q2N856"/>
<sequence>MTQCLCQSKKLEKLHEIIAVHKGKAGTLIPVMHEAQDLFGHLPLDVQSMIAEGLEVPLADVYAVATFYSKFTLQPKGVYSIQVCLGTACYVKGAQALLDKLAELLHIKVGETTEDGLFTLEATRCIGACGLAPVMTVNDEVYGRLSVEQIDDIVHKYMEMAWKDEEHGDTSESR</sequence>
<comment type="cofactor">
    <cofactor evidence="7">
        <name>[2Fe-2S] cluster</name>
        <dbReference type="ChEBI" id="CHEBI:190135"/>
    </cofactor>
    <text evidence="7">Binds 1 [2Fe-2S] cluster.</text>
</comment>
<dbReference type="CDD" id="cd03064">
    <property type="entry name" value="TRX_Fd_NuoE"/>
    <property type="match status" value="1"/>
</dbReference>
<dbReference type="PANTHER" id="PTHR43342:SF2">
    <property type="entry name" value="POTENTIAL NAD-REDUCING HYDROGENASE SUBUNIT"/>
    <property type="match status" value="1"/>
</dbReference>
<name>A0A5Q2N856_9FIRM</name>
<keyword evidence="2 7" id="KW-0001">2Fe-2S</keyword>
<comment type="cofactor">
    <cofactor evidence="6">
        <name>[2Fe-2S] cluster</name>
        <dbReference type="ChEBI" id="CHEBI:190135"/>
    </cofactor>
</comment>
<dbReference type="EMBL" id="CP045875">
    <property type="protein sequence ID" value="QGG48430.1"/>
    <property type="molecule type" value="Genomic_DNA"/>
</dbReference>
<organism evidence="8 9">
    <name type="scientific">Heliorestis convoluta</name>
    <dbReference type="NCBI Taxonomy" id="356322"/>
    <lineage>
        <taxon>Bacteria</taxon>
        <taxon>Bacillati</taxon>
        <taxon>Bacillota</taxon>
        <taxon>Clostridia</taxon>
        <taxon>Eubacteriales</taxon>
        <taxon>Heliobacteriaceae</taxon>
        <taxon>Heliorestis</taxon>
    </lineage>
</organism>
<dbReference type="OrthoDB" id="9807941at2"/>
<keyword evidence="9" id="KW-1185">Reference proteome</keyword>
<dbReference type="Pfam" id="PF01257">
    <property type="entry name" value="2Fe-2S_thioredx"/>
    <property type="match status" value="1"/>
</dbReference>
<dbReference type="Gene3D" id="3.40.30.10">
    <property type="entry name" value="Glutaredoxin"/>
    <property type="match status" value="1"/>
</dbReference>
<keyword evidence="4 7" id="KW-0408">Iron</keyword>